<evidence type="ECO:0000313" key="3">
    <source>
        <dbReference type="Proteomes" id="UP000007796"/>
    </source>
</evidence>
<name>F0XQA4_GROCL</name>
<feature type="compositionally biased region" description="Basic and acidic residues" evidence="1">
    <location>
        <begin position="574"/>
        <end position="586"/>
    </location>
</feature>
<evidence type="ECO:0000313" key="2">
    <source>
        <dbReference type="EMBL" id="EFX00386.1"/>
    </source>
</evidence>
<dbReference type="OrthoDB" id="2129362at2759"/>
<feature type="region of interest" description="Disordered" evidence="1">
    <location>
        <begin position="558"/>
        <end position="626"/>
    </location>
</feature>
<organism evidence="3">
    <name type="scientific">Grosmannia clavigera (strain kw1407 / UAMH 11150)</name>
    <name type="common">Blue stain fungus</name>
    <name type="synonym">Graphiocladiella clavigera</name>
    <dbReference type="NCBI Taxonomy" id="655863"/>
    <lineage>
        <taxon>Eukaryota</taxon>
        <taxon>Fungi</taxon>
        <taxon>Dikarya</taxon>
        <taxon>Ascomycota</taxon>
        <taxon>Pezizomycotina</taxon>
        <taxon>Sordariomycetes</taxon>
        <taxon>Sordariomycetidae</taxon>
        <taxon>Ophiostomatales</taxon>
        <taxon>Ophiostomataceae</taxon>
        <taxon>Leptographium</taxon>
    </lineage>
</organism>
<dbReference type="AlphaFoldDB" id="F0XQA4"/>
<reference evidence="2 3" key="1">
    <citation type="journal article" date="2011" name="Proc. Natl. Acad. Sci. U.S.A.">
        <title>Genome and transcriptome analyses of the mountain pine beetle-fungal symbiont Grosmannia clavigera, a lodgepole pine pathogen.</title>
        <authorList>
            <person name="DiGuistini S."/>
            <person name="Wang Y."/>
            <person name="Liao N.Y."/>
            <person name="Taylor G."/>
            <person name="Tanguay P."/>
            <person name="Feau N."/>
            <person name="Henrissat B."/>
            <person name="Chan S.K."/>
            <person name="Hesse-Orce U."/>
            <person name="Alamouti S.M."/>
            <person name="Tsui C.K.M."/>
            <person name="Docking R.T."/>
            <person name="Levasseur A."/>
            <person name="Haridas S."/>
            <person name="Robertson G."/>
            <person name="Birol I."/>
            <person name="Holt R.A."/>
            <person name="Marra M.A."/>
            <person name="Hamelin R.C."/>
            <person name="Hirst M."/>
            <person name="Jones S.J.M."/>
            <person name="Bohlmann J."/>
            <person name="Breuil C."/>
        </authorList>
    </citation>
    <scope>NUCLEOTIDE SEQUENCE [LARGE SCALE GENOMIC DNA]</scope>
    <source>
        <strain evidence="3">kw1407 / UAMH 11150</strain>
    </source>
</reference>
<gene>
    <name evidence="2" type="ORF">CMQ_7388</name>
</gene>
<dbReference type="InParanoid" id="F0XQA4"/>
<feature type="compositionally biased region" description="Polar residues" evidence="1">
    <location>
        <begin position="594"/>
        <end position="609"/>
    </location>
</feature>
<dbReference type="RefSeq" id="XP_014169868.1">
    <property type="nucleotide sequence ID" value="XM_014314393.1"/>
</dbReference>
<dbReference type="Gene3D" id="3.40.630.30">
    <property type="match status" value="1"/>
</dbReference>
<protein>
    <recommendedName>
        <fullName evidence="4">N-acetyltransferase domain-containing protein</fullName>
    </recommendedName>
</protein>
<dbReference type="Proteomes" id="UP000007796">
    <property type="component" value="Unassembled WGS sequence"/>
</dbReference>
<evidence type="ECO:0000256" key="1">
    <source>
        <dbReference type="SAM" id="MobiDB-lite"/>
    </source>
</evidence>
<dbReference type="GeneID" id="25980926"/>
<proteinExistence type="predicted"/>
<dbReference type="eggNOG" id="ENOG502T6JQ">
    <property type="taxonomic scope" value="Eukaryota"/>
</dbReference>
<accession>F0XQA4</accession>
<dbReference type="SUPFAM" id="SSF55729">
    <property type="entry name" value="Acyl-CoA N-acyltransferases (Nat)"/>
    <property type="match status" value="1"/>
</dbReference>
<keyword evidence="3" id="KW-1185">Reference proteome</keyword>
<dbReference type="HOGENOM" id="CLU_436809_0_0_1"/>
<dbReference type="InterPro" id="IPR016181">
    <property type="entry name" value="Acyl_CoA_acyltransferase"/>
</dbReference>
<sequence>MGPHTGSVAASSHSTDWKPADRHDYLRIRAGNDYHFSYPRNGSRQVSGTHYGGQLCGPVNTQGNGTTQNQEKGHNLSAESLTPYRQAGTTTHIAKKSKESQSLTKASPMAVTQAWNKKGTSPVEAENFRNSDTVLRPEDSVSAVCGNIVVPPEDIDTTAARHEMTETSGADWKRNLSKRFATTTGFSNYVSSWNSRIIENKSVPHFEDNGKWKHWQCAIDAANGKLLDPVTFPQTLRDDSLLEDDKARMRRRTGTAISACKAYIILHGDQIEDDLTYLKRENTDTGPTMEQTVASKTDIISPASPASPQNLAIATLKPASSTCSASCPSGPVCPRAGCYYIRPAKKSDMKGVREIYNLEVLKGTQATDAEPLDLEDISSILTICRKSMLPFIVAIAGQNDTETPEEVMGFGFLSIYQPGLAGGLNGTSRYSVKVNVFVHANHRQKGVGSTILSKLLQLCSLNYSPKKDYGAQYFHSDDTELYRSCHESPRQYHQVFAEVLCGGERGIAEMWYGRVLTSDFGFQPLGKSIMGAHWSNVGQCWLGKLVFQHDCYAENVLGDDDNDDNDAAVSGDTTADHARSHEKGNEEEVDGSPPNRSFDTSEPVSSQVNGGVMLSGNAKDTHTEYW</sequence>
<dbReference type="EMBL" id="GL629801">
    <property type="protein sequence ID" value="EFX00386.1"/>
    <property type="molecule type" value="Genomic_DNA"/>
</dbReference>
<evidence type="ECO:0008006" key="4">
    <source>
        <dbReference type="Google" id="ProtNLM"/>
    </source>
</evidence>